<dbReference type="Proteomes" id="UP000304900">
    <property type="component" value="Unassembled WGS sequence"/>
</dbReference>
<dbReference type="EMBL" id="SZVO01000002">
    <property type="protein sequence ID" value="TKT93286.1"/>
    <property type="molecule type" value="Genomic_DNA"/>
</dbReference>
<accession>A0A4U6D943</accession>
<feature type="transmembrane region" description="Helical" evidence="1">
    <location>
        <begin position="120"/>
        <end position="138"/>
    </location>
</feature>
<protein>
    <recommendedName>
        <fullName evidence="4">O-antigen ligase family protein</fullName>
    </recommendedName>
</protein>
<evidence type="ECO:0000313" key="3">
    <source>
        <dbReference type="Proteomes" id="UP000304900"/>
    </source>
</evidence>
<feature type="transmembrane region" description="Helical" evidence="1">
    <location>
        <begin position="252"/>
        <end position="270"/>
    </location>
</feature>
<feature type="transmembrane region" description="Helical" evidence="1">
    <location>
        <begin position="200"/>
        <end position="216"/>
    </location>
</feature>
<dbReference type="PANTHER" id="PTHR37422">
    <property type="entry name" value="TEICHURONIC ACID BIOSYNTHESIS PROTEIN TUAE"/>
    <property type="match status" value="1"/>
</dbReference>
<keyword evidence="3" id="KW-1185">Reference proteome</keyword>
<keyword evidence="1" id="KW-1133">Transmembrane helix</keyword>
<name>A0A4U6D943_9BACT</name>
<sequence length="414" mass="47186">MTRKLTYLYFLLLPVTSAFAITQVVSLCLILLVVLVLLLAFDIYKGESSIYVSKTDGIILGFWLVTAVSFVLNLGIYSSSKPFNHIFAYTYVILGNYFLFKNILLNQFKRKEISFEKISYFIGIGVLITSVFGLIEFFGKNIFFINIDDFVPRAAVQDYVPLTSTLIRIRSFIEESGHLSFYYELLGPIGLYGLRKSRRLFYLTLVLTVICFILSFSTAGWLIVAAIGIVVLLFYITKFLIQSNEKSNLYPLVKLISISLLLFFISFYIYNEIGKAFVENTIFVKLTSSGSADDRTDRAVEAYNALLNSNFFQLILGHGPAAYDSLHFTAATLILYQVFALESGILGLFLFLSFMAANIYQAFFIKNQTLKIIFISSLFAALFHFIFIGNYYYPWLWVLIILSQIVKQQQKPTT</sequence>
<keyword evidence="1" id="KW-0812">Transmembrane</keyword>
<feature type="transmembrane region" description="Helical" evidence="1">
    <location>
        <begin position="334"/>
        <end position="360"/>
    </location>
</feature>
<organism evidence="2 3">
    <name type="scientific">Dyadobacter frigoris</name>
    <dbReference type="NCBI Taxonomy" id="2576211"/>
    <lineage>
        <taxon>Bacteria</taxon>
        <taxon>Pseudomonadati</taxon>
        <taxon>Bacteroidota</taxon>
        <taxon>Cytophagia</taxon>
        <taxon>Cytophagales</taxon>
        <taxon>Spirosomataceae</taxon>
        <taxon>Dyadobacter</taxon>
    </lineage>
</organism>
<evidence type="ECO:0008006" key="4">
    <source>
        <dbReference type="Google" id="ProtNLM"/>
    </source>
</evidence>
<keyword evidence="1" id="KW-0472">Membrane</keyword>
<dbReference type="RefSeq" id="WP_137338962.1">
    <property type="nucleotide sequence ID" value="NZ_SZVO01000002.1"/>
</dbReference>
<feature type="transmembrane region" description="Helical" evidence="1">
    <location>
        <begin position="83"/>
        <end position="100"/>
    </location>
</feature>
<proteinExistence type="predicted"/>
<dbReference type="InterPro" id="IPR051533">
    <property type="entry name" value="WaaL-like"/>
</dbReference>
<gene>
    <name evidence="2" type="ORF">FDK13_05380</name>
</gene>
<reference evidence="2 3" key="1">
    <citation type="submission" date="2019-05" db="EMBL/GenBank/DDBJ databases">
        <title>Dyadobacter AR-3-8 sp. nov., isolated from arctic soil.</title>
        <authorList>
            <person name="Chaudhary D.K."/>
        </authorList>
    </citation>
    <scope>NUCLEOTIDE SEQUENCE [LARGE SCALE GENOMIC DNA]</scope>
    <source>
        <strain evidence="2 3">AR-3-8</strain>
    </source>
</reference>
<feature type="transmembrane region" description="Helical" evidence="1">
    <location>
        <begin position="58"/>
        <end position="76"/>
    </location>
</feature>
<dbReference type="AlphaFoldDB" id="A0A4U6D943"/>
<feature type="transmembrane region" description="Helical" evidence="1">
    <location>
        <begin position="372"/>
        <end position="393"/>
    </location>
</feature>
<dbReference type="OrthoDB" id="104748at2"/>
<evidence type="ECO:0000256" key="1">
    <source>
        <dbReference type="SAM" id="Phobius"/>
    </source>
</evidence>
<feature type="transmembrane region" description="Helical" evidence="1">
    <location>
        <begin position="7"/>
        <end position="38"/>
    </location>
</feature>
<comment type="caution">
    <text evidence="2">The sequence shown here is derived from an EMBL/GenBank/DDBJ whole genome shotgun (WGS) entry which is preliminary data.</text>
</comment>
<evidence type="ECO:0000313" key="2">
    <source>
        <dbReference type="EMBL" id="TKT93286.1"/>
    </source>
</evidence>
<dbReference type="PANTHER" id="PTHR37422:SF13">
    <property type="entry name" value="LIPOPOLYSACCHARIDE BIOSYNTHESIS PROTEIN PA4999-RELATED"/>
    <property type="match status" value="1"/>
</dbReference>